<evidence type="ECO:0000313" key="4">
    <source>
        <dbReference type="Proteomes" id="UP000094801"/>
    </source>
</evidence>
<dbReference type="EMBL" id="KV453852">
    <property type="protein sequence ID" value="ODV85502.1"/>
    <property type="molecule type" value="Genomic_DNA"/>
</dbReference>
<dbReference type="InterPro" id="IPR019191">
    <property type="entry name" value="Essential_protein_Yae1_N"/>
</dbReference>
<dbReference type="InterPro" id="IPR052436">
    <property type="entry name" value="LTO1_adapter"/>
</dbReference>
<dbReference type="STRING" id="983967.A0A1E4T1A9"/>
<evidence type="ECO:0000256" key="1">
    <source>
        <dbReference type="ARBA" id="ARBA00038090"/>
    </source>
</evidence>
<protein>
    <recommendedName>
        <fullName evidence="2">Essential protein Yae1 N-terminal domain-containing protein</fullName>
    </recommendedName>
</protein>
<gene>
    <name evidence="3" type="ORF">CANARDRAFT_23035</name>
</gene>
<dbReference type="Proteomes" id="UP000094801">
    <property type="component" value="Unassembled WGS sequence"/>
</dbReference>
<name>A0A1E4T1A9_9ASCO</name>
<organism evidence="3 4">
    <name type="scientific">[Candida] arabinofermentans NRRL YB-2248</name>
    <dbReference type="NCBI Taxonomy" id="983967"/>
    <lineage>
        <taxon>Eukaryota</taxon>
        <taxon>Fungi</taxon>
        <taxon>Dikarya</taxon>
        <taxon>Ascomycota</taxon>
        <taxon>Saccharomycotina</taxon>
        <taxon>Pichiomycetes</taxon>
        <taxon>Pichiales</taxon>
        <taxon>Pichiaceae</taxon>
        <taxon>Ogataea</taxon>
        <taxon>Ogataea/Candida clade</taxon>
    </lineage>
</organism>
<dbReference type="Pfam" id="PF09811">
    <property type="entry name" value="Yae1_N"/>
    <property type="match status" value="1"/>
</dbReference>
<evidence type="ECO:0000259" key="2">
    <source>
        <dbReference type="Pfam" id="PF09811"/>
    </source>
</evidence>
<evidence type="ECO:0000313" key="3">
    <source>
        <dbReference type="EMBL" id="ODV85502.1"/>
    </source>
</evidence>
<accession>A0A1E4T1A9</accession>
<dbReference type="PANTHER" id="PTHR28532:SF1">
    <property type="entry name" value="ORAL CANCER OVEREXPRESSED 1"/>
    <property type="match status" value="1"/>
</dbReference>
<feature type="domain" description="Essential protein Yae1 N-terminal" evidence="2">
    <location>
        <begin position="26"/>
        <end position="61"/>
    </location>
</feature>
<proteinExistence type="inferred from homology"/>
<dbReference type="PANTHER" id="PTHR28532">
    <property type="entry name" value="GEO13458P1"/>
    <property type="match status" value="1"/>
</dbReference>
<comment type="similarity">
    <text evidence="1">Belongs to the LTO1 family.</text>
</comment>
<dbReference type="AlphaFoldDB" id="A0A1E4T1A9"/>
<dbReference type="OrthoDB" id="48036at2759"/>
<reference evidence="4" key="1">
    <citation type="submission" date="2016-04" db="EMBL/GenBank/DDBJ databases">
        <title>Comparative genomics of biotechnologically important yeasts.</title>
        <authorList>
            <consortium name="DOE Joint Genome Institute"/>
            <person name="Riley R."/>
            <person name="Haridas S."/>
            <person name="Wolfe K.H."/>
            <person name="Lopes M.R."/>
            <person name="Hittinger C.T."/>
            <person name="Goker M."/>
            <person name="Salamov A."/>
            <person name="Wisecaver J."/>
            <person name="Long T.M."/>
            <person name="Aerts A.L."/>
            <person name="Barry K."/>
            <person name="Choi C."/>
            <person name="Clum A."/>
            <person name="Coughlan A.Y."/>
            <person name="Deshpande S."/>
            <person name="Douglass A.P."/>
            <person name="Hanson S.J."/>
            <person name="Klenk H.-P."/>
            <person name="Labutti K."/>
            <person name="Lapidus A."/>
            <person name="Lindquist E."/>
            <person name="Lipzen A."/>
            <person name="Meier-Kolthoff J.P."/>
            <person name="Ohm R.A."/>
            <person name="Otillar R.P."/>
            <person name="Pangilinan J."/>
            <person name="Peng Y."/>
            <person name="Rokas A."/>
            <person name="Rosa C.A."/>
            <person name="Scheuner C."/>
            <person name="Sibirny A.A."/>
            <person name="Slot J.C."/>
            <person name="Stielow J.B."/>
            <person name="Sun H."/>
            <person name="Kurtzman C.P."/>
            <person name="Blackwell M."/>
            <person name="Grigoriev I.V."/>
            <person name="Jeffries T.W."/>
        </authorList>
    </citation>
    <scope>NUCLEOTIDE SEQUENCE [LARGE SCALE GENOMIC DNA]</scope>
    <source>
        <strain evidence="4">NRRL YB-2248</strain>
    </source>
</reference>
<keyword evidence="4" id="KW-1185">Reference proteome</keyword>
<sequence length="191" mass="21561">MKNSETDSYFDFDSVLNLEDQYYNEGFNEGQLEGSMKQFHEGKELGIQTGYQRLLIIGQLRTLVNYWIEKIDRLIESNTMGTESSSSDLSVSVVSVSVKKPKRDNHKVKKTLDGLKMLLDSLYDNDKINLTNSDEDVQTYETILKKARAKVRSLSTVLGDEELYASIERLSLQVGGTIPTSGITGADEDMW</sequence>